<evidence type="ECO:0000313" key="2">
    <source>
        <dbReference type="Proteomes" id="UP001231616"/>
    </source>
</evidence>
<organism evidence="1 2">
    <name type="scientific">Alkalimonas collagenimarina</name>
    <dbReference type="NCBI Taxonomy" id="400390"/>
    <lineage>
        <taxon>Bacteria</taxon>
        <taxon>Pseudomonadati</taxon>
        <taxon>Pseudomonadota</taxon>
        <taxon>Gammaproteobacteria</taxon>
        <taxon>Alkalimonas</taxon>
    </lineage>
</organism>
<gene>
    <name evidence="1" type="ORF">Q3O60_16845</name>
</gene>
<dbReference type="EMBL" id="JAUZVZ010000036">
    <property type="protein sequence ID" value="MDP4537854.1"/>
    <property type="molecule type" value="Genomic_DNA"/>
</dbReference>
<dbReference type="Pfam" id="PF02810">
    <property type="entry name" value="SEC-C"/>
    <property type="match status" value="1"/>
</dbReference>
<protein>
    <submittedName>
        <fullName evidence="1">SEC-C metal-binding domain-containing protein</fullName>
    </submittedName>
</protein>
<accession>A0ABT9H3F3</accession>
<proteinExistence type="predicted"/>
<dbReference type="SUPFAM" id="SSF103642">
    <property type="entry name" value="Sec-C motif"/>
    <property type="match status" value="1"/>
</dbReference>
<evidence type="ECO:0000313" key="1">
    <source>
        <dbReference type="EMBL" id="MDP4537854.1"/>
    </source>
</evidence>
<dbReference type="RefSeq" id="WP_305895102.1">
    <property type="nucleotide sequence ID" value="NZ_JAUZVZ010000036.1"/>
</dbReference>
<name>A0ABT9H3F3_9GAMM</name>
<sequence>MKVGRNDPCPCGSGKKHKHCCINATSKLHGEVFDDIAQTVAMNPNLTLDELNLVAQQKMAERNNRPSADFCGLTPTQMANWLYAPFRDLVGVSVNTPDDVSTSPVMRYLKLIVDEAMQQDGSFKATSKGNLPAKLAKQASDLLPEFAVSQQHTNISISEFAGINEDKFNALHYTRILAEISGIIYLRSGRFHIKKAAQKRYQNQGIQAFFKPMLEAAITRYNWAYLDSFEYDVELRTFWLFMLWRLQSHGSVEQLIEDVAKAFPDLLHQLTPDEHFSSIRLLSLLIESRFIERFLQFWGFVVADPRKIFAEEHVPRRASIQPLLTHTFHFTIDGY</sequence>
<keyword evidence="2" id="KW-1185">Reference proteome</keyword>
<dbReference type="InterPro" id="IPR004027">
    <property type="entry name" value="SEC_C_motif"/>
</dbReference>
<dbReference type="Gene3D" id="3.10.450.50">
    <property type="match status" value="1"/>
</dbReference>
<dbReference type="Proteomes" id="UP001231616">
    <property type="component" value="Unassembled WGS sequence"/>
</dbReference>
<reference evidence="1 2" key="1">
    <citation type="submission" date="2023-08" db="EMBL/GenBank/DDBJ databases">
        <authorList>
            <person name="Joshi A."/>
            <person name="Thite S."/>
        </authorList>
    </citation>
    <scope>NUCLEOTIDE SEQUENCE [LARGE SCALE GENOMIC DNA]</scope>
    <source>
        <strain evidence="1 2">AC40</strain>
    </source>
</reference>
<comment type="caution">
    <text evidence="1">The sequence shown here is derived from an EMBL/GenBank/DDBJ whole genome shotgun (WGS) entry which is preliminary data.</text>
</comment>